<evidence type="ECO:0000313" key="2">
    <source>
        <dbReference type="EMBL" id="GJE91901.1"/>
    </source>
</evidence>
<sequence>MHLHTVFDWVAREVFEWLLRLILVVSVQRQRLRAERCKQVACYIMPPDGPSTLLDAVCLVLPVVVGIVEWSRSLASILKSSEDHDASARSCSRIHRWLVQISVRDDLLADVLGCPCLAGHNRLTSITLHLPVPAEDVTSPCSSPSRAKRSLPTLCLDDTPSRKRSIDMRTPSSATFAVPSTPERKRSRHTRNSGRRSSWASSVGTLVDDADRALELNEGVGKSWDEEACAGAEVVVSPPSCADGDVQDVKEYPSMAVDDEPVSSVEPDDEECGDDSDSGCCVSPCYKARSLMDGENDTSTHHPSLPRVEVVFSDTCFALDSPGEPPPFREAPAAHASLLDLFDPSTRLPFWSRVFKLVLPCSSL</sequence>
<dbReference type="EMBL" id="BPQB01000023">
    <property type="protein sequence ID" value="GJE91901.1"/>
    <property type="molecule type" value="Genomic_DNA"/>
</dbReference>
<dbReference type="OrthoDB" id="10652520at2759"/>
<dbReference type="AlphaFoldDB" id="A0A9P3LDV7"/>
<evidence type="ECO:0000256" key="1">
    <source>
        <dbReference type="SAM" id="MobiDB-lite"/>
    </source>
</evidence>
<evidence type="ECO:0000313" key="3">
    <source>
        <dbReference type="Proteomes" id="UP000703269"/>
    </source>
</evidence>
<dbReference type="Proteomes" id="UP000703269">
    <property type="component" value="Unassembled WGS sequence"/>
</dbReference>
<organism evidence="2 3">
    <name type="scientific">Phanerochaete sordida</name>
    <dbReference type="NCBI Taxonomy" id="48140"/>
    <lineage>
        <taxon>Eukaryota</taxon>
        <taxon>Fungi</taxon>
        <taxon>Dikarya</taxon>
        <taxon>Basidiomycota</taxon>
        <taxon>Agaricomycotina</taxon>
        <taxon>Agaricomycetes</taxon>
        <taxon>Polyporales</taxon>
        <taxon>Phanerochaetaceae</taxon>
        <taxon>Phanerochaete</taxon>
    </lineage>
</organism>
<proteinExistence type="predicted"/>
<name>A0A9P3LDV7_9APHY</name>
<feature type="region of interest" description="Disordered" evidence="1">
    <location>
        <begin position="137"/>
        <end position="202"/>
    </location>
</feature>
<comment type="caution">
    <text evidence="2">The sequence shown here is derived from an EMBL/GenBank/DDBJ whole genome shotgun (WGS) entry which is preliminary data.</text>
</comment>
<reference evidence="2 3" key="1">
    <citation type="submission" date="2021-08" db="EMBL/GenBank/DDBJ databases">
        <title>Draft Genome Sequence of Phanerochaete sordida strain YK-624.</title>
        <authorList>
            <person name="Mori T."/>
            <person name="Dohra H."/>
            <person name="Suzuki T."/>
            <person name="Kawagishi H."/>
            <person name="Hirai H."/>
        </authorList>
    </citation>
    <scope>NUCLEOTIDE SEQUENCE [LARGE SCALE GENOMIC DNA]</scope>
    <source>
        <strain evidence="2 3">YK-624</strain>
    </source>
</reference>
<protein>
    <submittedName>
        <fullName evidence="2">Uncharacterized protein</fullName>
    </submittedName>
</protein>
<accession>A0A9P3LDV7</accession>
<keyword evidence="3" id="KW-1185">Reference proteome</keyword>
<gene>
    <name evidence="2" type="ORF">PsYK624_080520</name>
</gene>
<feature type="compositionally biased region" description="Basic residues" evidence="1">
    <location>
        <begin position="185"/>
        <end position="194"/>
    </location>
</feature>